<proteinExistence type="inferred from homology"/>
<dbReference type="CDD" id="cd03187">
    <property type="entry name" value="GST_C_Phi"/>
    <property type="match status" value="1"/>
</dbReference>
<dbReference type="GO" id="GO:0006749">
    <property type="term" value="P:glutathione metabolic process"/>
    <property type="evidence" value="ECO:0000318"/>
    <property type="project" value="GO_Central"/>
</dbReference>
<dbReference type="FunFam" id="1.20.1050.10:FF:000004">
    <property type="entry name" value="Glutathione S-transferase F2"/>
    <property type="match status" value="1"/>
</dbReference>
<sequence length="226" mass="25790">MASVKVFGLPASTEVARVLTCLFEKDVEFQLIRMDSYKGEGHPAPEFIKLQEPSGQVTYKEGEKKTLLESRDICRHVCEKYFDQGNQLLGSGGLERASVEMWMQSEAQKFDPPSTDLIFHLAFAPLLCIPFDRNAVMESEKKLARVLDSYEEKLGESRYLAGDEFTLADLSHLPNSNYLVNKTARGYNLFARRKNVSRWWEEISNRPSWKMVTNLHKEHPGALPTS</sequence>
<dbReference type="GO" id="GO:0009635">
    <property type="term" value="P:response to herbicide"/>
    <property type="evidence" value="ECO:0007669"/>
    <property type="project" value="UniProtKB-ARBA"/>
</dbReference>
<reference evidence="8" key="1">
    <citation type="journal article" date="2016" name="Nature">
        <title>The genome of the seagrass Zostera marina reveals angiosperm adaptation to the sea.</title>
        <authorList>
            <person name="Olsen J.L."/>
            <person name="Rouze P."/>
            <person name="Verhelst B."/>
            <person name="Lin Y.-C."/>
            <person name="Bayer T."/>
            <person name="Collen J."/>
            <person name="Dattolo E."/>
            <person name="De Paoli E."/>
            <person name="Dittami S."/>
            <person name="Maumus F."/>
            <person name="Michel G."/>
            <person name="Kersting A."/>
            <person name="Lauritano C."/>
            <person name="Lohaus R."/>
            <person name="Toepel M."/>
            <person name="Tonon T."/>
            <person name="Vanneste K."/>
            <person name="Amirebrahimi M."/>
            <person name="Brakel J."/>
            <person name="Bostroem C."/>
            <person name="Chovatia M."/>
            <person name="Grimwood J."/>
            <person name="Jenkins J.W."/>
            <person name="Jueterbock A."/>
            <person name="Mraz A."/>
            <person name="Stam W.T."/>
            <person name="Tice H."/>
            <person name="Bornberg-Bauer E."/>
            <person name="Green P.J."/>
            <person name="Pearson G.A."/>
            <person name="Procaccini G."/>
            <person name="Duarte C.M."/>
            <person name="Schmutz J."/>
            <person name="Reusch T.B.H."/>
            <person name="Van de Peer Y."/>
        </authorList>
    </citation>
    <scope>NUCLEOTIDE SEQUENCE [LARGE SCALE GENOMIC DNA]</scope>
    <source>
        <strain evidence="8">cv. Finnish</strain>
    </source>
</reference>
<dbReference type="GO" id="GO:0043295">
    <property type="term" value="F:glutathione binding"/>
    <property type="evidence" value="ECO:0000318"/>
    <property type="project" value="GO_Central"/>
</dbReference>
<evidence type="ECO:0000256" key="3">
    <source>
        <dbReference type="ARBA" id="ARBA00022679"/>
    </source>
</evidence>
<protein>
    <recommendedName>
        <fullName evidence="2">glutathione transferase</fullName>
        <ecNumber evidence="2">2.5.1.18</ecNumber>
    </recommendedName>
</protein>
<dbReference type="PANTHER" id="PTHR43900">
    <property type="entry name" value="GLUTATHIONE S-TRANSFERASE RHO"/>
    <property type="match status" value="1"/>
</dbReference>
<dbReference type="Pfam" id="PF00043">
    <property type="entry name" value="GST_C"/>
    <property type="match status" value="1"/>
</dbReference>
<dbReference type="InterPro" id="IPR010987">
    <property type="entry name" value="Glutathione-S-Trfase_C-like"/>
</dbReference>
<feature type="domain" description="GST C-terminal" evidence="6">
    <location>
        <begin position="92"/>
        <end position="223"/>
    </location>
</feature>
<accession>A0A0K9P699</accession>
<evidence type="ECO:0000259" key="6">
    <source>
        <dbReference type="PROSITE" id="PS50405"/>
    </source>
</evidence>
<comment type="similarity">
    <text evidence="1">Belongs to the GST superfamily. Phi family.</text>
</comment>
<dbReference type="PROSITE" id="PS50405">
    <property type="entry name" value="GST_CTER"/>
    <property type="match status" value="1"/>
</dbReference>
<dbReference type="GO" id="GO:0005737">
    <property type="term" value="C:cytoplasm"/>
    <property type="evidence" value="ECO:0000318"/>
    <property type="project" value="GO_Central"/>
</dbReference>
<evidence type="ECO:0000259" key="5">
    <source>
        <dbReference type="PROSITE" id="PS50404"/>
    </source>
</evidence>
<dbReference type="SUPFAM" id="SSF47616">
    <property type="entry name" value="GST C-terminal domain-like"/>
    <property type="match status" value="1"/>
</dbReference>
<evidence type="ECO:0000313" key="7">
    <source>
        <dbReference type="EMBL" id="KMZ63742.1"/>
    </source>
</evidence>
<dbReference type="Gene3D" id="3.40.30.10">
    <property type="entry name" value="Glutaredoxin"/>
    <property type="match status" value="1"/>
</dbReference>
<dbReference type="SFLD" id="SFLDG00358">
    <property type="entry name" value="Main_(cytGST)"/>
    <property type="match status" value="1"/>
</dbReference>
<comment type="catalytic activity">
    <reaction evidence="4">
        <text>RX + glutathione = an S-substituted glutathione + a halide anion + H(+)</text>
        <dbReference type="Rhea" id="RHEA:16437"/>
        <dbReference type="ChEBI" id="CHEBI:15378"/>
        <dbReference type="ChEBI" id="CHEBI:16042"/>
        <dbReference type="ChEBI" id="CHEBI:17792"/>
        <dbReference type="ChEBI" id="CHEBI:57925"/>
        <dbReference type="ChEBI" id="CHEBI:90779"/>
        <dbReference type="EC" id="2.5.1.18"/>
    </reaction>
</comment>
<dbReference type="OMA" id="RASVEMW"/>
<feature type="domain" description="GST N-terminal" evidence="5">
    <location>
        <begin position="2"/>
        <end position="85"/>
    </location>
</feature>
<name>A0A0K9P699_ZOSMR</name>
<dbReference type="SFLD" id="SFLDG01154">
    <property type="entry name" value="Main.5:_Phi-like"/>
    <property type="match status" value="1"/>
</dbReference>
<dbReference type="SFLD" id="SFLDS00019">
    <property type="entry name" value="Glutathione_Transferase_(cytos"/>
    <property type="match status" value="1"/>
</dbReference>
<evidence type="ECO:0000313" key="8">
    <source>
        <dbReference type="Proteomes" id="UP000036987"/>
    </source>
</evidence>
<dbReference type="InterPro" id="IPR004045">
    <property type="entry name" value="Glutathione_S-Trfase_N"/>
</dbReference>
<evidence type="ECO:0000256" key="4">
    <source>
        <dbReference type="ARBA" id="ARBA00047960"/>
    </source>
</evidence>
<organism evidence="7 8">
    <name type="scientific">Zostera marina</name>
    <name type="common">Eelgrass</name>
    <dbReference type="NCBI Taxonomy" id="29655"/>
    <lineage>
        <taxon>Eukaryota</taxon>
        <taxon>Viridiplantae</taxon>
        <taxon>Streptophyta</taxon>
        <taxon>Embryophyta</taxon>
        <taxon>Tracheophyta</taxon>
        <taxon>Spermatophyta</taxon>
        <taxon>Magnoliopsida</taxon>
        <taxon>Liliopsida</taxon>
        <taxon>Zosteraceae</taxon>
        <taxon>Zostera</taxon>
    </lineage>
</organism>
<keyword evidence="8" id="KW-1185">Reference proteome</keyword>
<dbReference type="Pfam" id="PF02798">
    <property type="entry name" value="GST_N"/>
    <property type="match status" value="1"/>
</dbReference>
<dbReference type="InterPro" id="IPR034347">
    <property type="entry name" value="GST_Phi_C"/>
</dbReference>
<dbReference type="EMBL" id="LFYR01001212">
    <property type="protein sequence ID" value="KMZ63742.1"/>
    <property type="molecule type" value="Genomic_DNA"/>
</dbReference>
<dbReference type="SUPFAM" id="SSF52833">
    <property type="entry name" value="Thioredoxin-like"/>
    <property type="match status" value="1"/>
</dbReference>
<evidence type="ECO:0000256" key="2">
    <source>
        <dbReference type="ARBA" id="ARBA00012452"/>
    </source>
</evidence>
<dbReference type="GO" id="GO:0004364">
    <property type="term" value="F:glutathione transferase activity"/>
    <property type="evidence" value="ECO:0000318"/>
    <property type="project" value="GO_Central"/>
</dbReference>
<keyword evidence="3 7" id="KW-0808">Transferase</keyword>
<dbReference type="Proteomes" id="UP000036987">
    <property type="component" value="Unassembled WGS sequence"/>
</dbReference>
<dbReference type="EC" id="2.5.1.18" evidence="2"/>
<dbReference type="InterPro" id="IPR040079">
    <property type="entry name" value="Glutathione_S-Trfase"/>
</dbReference>
<comment type="caution">
    <text evidence="7">The sequence shown here is derived from an EMBL/GenBank/DDBJ whole genome shotgun (WGS) entry which is preliminary data.</text>
</comment>
<dbReference type="AlphaFoldDB" id="A0A0K9P699"/>
<dbReference type="FunFam" id="3.40.30.10:FF:000016">
    <property type="entry name" value="Glutathione S-transferase F2"/>
    <property type="match status" value="1"/>
</dbReference>
<dbReference type="OrthoDB" id="422574at2759"/>
<dbReference type="InterPro" id="IPR036282">
    <property type="entry name" value="Glutathione-S-Trfase_C_sf"/>
</dbReference>
<gene>
    <name evidence="7" type="ORF">ZOSMA_39G00130</name>
</gene>
<evidence type="ECO:0000256" key="1">
    <source>
        <dbReference type="ARBA" id="ARBA00010128"/>
    </source>
</evidence>
<dbReference type="PROSITE" id="PS50404">
    <property type="entry name" value="GST_NTER"/>
    <property type="match status" value="1"/>
</dbReference>
<dbReference type="PANTHER" id="PTHR43900:SF53">
    <property type="entry name" value="GLUTATHIONE TRANSFERASE"/>
    <property type="match status" value="1"/>
</dbReference>
<dbReference type="STRING" id="29655.A0A0K9P699"/>
<dbReference type="InterPro" id="IPR036249">
    <property type="entry name" value="Thioredoxin-like_sf"/>
</dbReference>
<dbReference type="InterPro" id="IPR004046">
    <property type="entry name" value="GST_C"/>
</dbReference>
<dbReference type="Gene3D" id="1.20.1050.10">
    <property type="match status" value="1"/>
</dbReference>